<comment type="caution">
    <text evidence="1">The sequence shown here is derived from an EMBL/GenBank/DDBJ whole genome shotgun (WGS) entry which is preliminary data.</text>
</comment>
<dbReference type="InterPro" id="IPR001646">
    <property type="entry name" value="5peptide_repeat"/>
</dbReference>
<protein>
    <submittedName>
        <fullName evidence="1">MCBG-like protein</fullName>
    </submittedName>
</protein>
<reference evidence="1 2" key="1">
    <citation type="submission" date="2017-11" db="EMBL/GenBank/DDBJ databases">
        <title>Infants hospitalized years apart are colonized by the same room-sourced microbial strains.</title>
        <authorList>
            <person name="Brooks B."/>
            <person name="Olm M.R."/>
            <person name="Firek B.A."/>
            <person name="Baker R."/>
            <person name="Thomas B.C."/>
            <person name="Morowitz M.J."/>
            <person name="Banfield J.F."/>
        </authorList>
    </citation>
    <scope>NUCLEOTIDE SEQUENCE [LARGE SCALE GENOMIC DNA]</scope>
    <source>
        <strain evidence="1">S2_009_000_R2_76</strain>
    </source>
</reference>
<dbReference type="Gene3D" id="2.160.20.80">
    <property type="entry name" value="E3 ubiquitin-protein ligase SopA"/>
    <property type="match status" value="1"/>
</dbReference>
<sequence length="195" mass="22776">MFLFSMMERKYFDEEEIEQSFAEIRLDGYEYIDCIFRKCDFSYAELYNCRFEDCVFENCNFSMTKMDKTVHNNSKFNHCKLQGIAFEQCSNSMFRVTFESCSLSYTSFNEKKIPKTLFRKSELKAVDFSGCDLSNSKFENCELPDCIFSQTILNGVDFSSATQFRIDPEINRLKGARFDALSLANLLDKYGIVIV</sequence>
<dbReference type="Pfam" id="PF13599">
    <property type="entry name" value="Pentapeptide_4"/>
    <property type="match status" value="2"/>
</dbReference>
<dbReference type="AlphaFoldDB" id="A0A2W5H7T5"/>
<dbReference type="InterPro" id="IPR052949">
    <property type="entry name" value="PA_immunity-related"/>
</dbReference>
<dbReference type="PANTHER" id="PTHR42999:SF1">
    <property type="entry name" value="PENTAPEPTIDE REPEAT-CONTAINING PROTEIN"/>
    <property type="match status" value="1"/>
</dbReference>
<organism evidence="1 2">
    <name type="scientific">Pseudopedobacter saltans</name>
    <dbReference type="NCBI Taxonomy" id="151895"/>
    <lineage>
        <taxon>Bacteria</taxon>
        <taxon>Pseudomonadati</taxon>
        <taxon>Bacteroidota</taxon>
        <taxon>Sphingobacteriia</taxon>
        <taxon>Sphingobacteriales</taxon>
        <taxon>Sphingobacteriaceae</taxon>
        <taxon>Pseudopedobacter</taxon>
    </lineage>
</organism>
<evidence type="ECO:0000313" key="1">
    <source>
        <dbReference type="EMBL" id="PZP49869.1"/>
    </source>
</evidence>
<dbReference type="Proteomes" id="UP000249645">
    <property type="component" value="Unassembled WGS sequence"/>
</dbReference>
<dbReference type="SUPFAM" id="SSF141571">
    <property type="entry name" value="Pentapeptide repeat-like"/>
    <property type="match status" value="1"/>
</dbReference>
<dbReference type="EMBL" id="QFOI01000091">
    <property type="protein sequence ID" value="PZP49869.1"/>
    <property type="molecule type" value="Genomic_DNA"/>
</dbReference>
<gene>
    <name evidence="1" type="ORF">DI598_06870</name>
</gene>
<evidence type="ECO:0000313" key="2">
    <source>
        <dbReference type="Proteomes" id="UP000249645"/>
    </source>
</evidence>
<accession>A0A2W5H7T5</accession>
<proteinExistence type="predicted"/>
<name>A0A2W5H7T5_9SPHI</name>
<dbReference type="PANTHER" id="PTHR42999">
    <property type="entry name" value="ANTIBIOTIC RESISTANCE PROTEIN MCBG"/>
    <property type="match status" value="1"/>
</dbReference>